<dbReference type="WBParaSite" id="PgR040_g060_t01">
    <property type="protein sequence ID" value="PgR040_g060_t01"/>
    <property type="gene ID" value="PgR040_g060"/>
</dbReference>
<proteinExistence type="predicted"/>
<accession>A0A915BI24</accession>
<name>A0A915BI24_PARUN</name>
<organism evidence="1 2">
    <name type="scientific">Parascaris univalens</name>
    <name type="common">Nematode worm</name>
    <dbReference type="NCBI Taxonomy" id="6257"/>
    <lineage>
        <taxon>Eukaryota</taxon>
        <taxon>Metazoa</taxon>
        <taxon>Ecdysozoa</taxon>
        <taxon>Nematoda</taxon>
        <taxon>Chromadorea</taxon>
        <taxon>Rhabditida</taxon>
        <taxon>Spirurina</taxon>
        <taxon>Ascaridomorpha</taxon>
        <taxon>Ascaridoidea</taxon>
        <taxon>Ascarididae</taxon>
        <taxon>Parascaris</taxon>
    </lineage>
</organism>
<keyword evidence="1" id="KW-1185">Reference proteome</keyword>
<dbReference type="Proteomes" id="UP000887569">
    <property type="component" value="Unplaced"/>
</dbReference>
<sequence>MFATLEPTIRQSCIRVLSIPNSTQQKISRHKGSGIELPYDLRPSFFIFIILFAGCSPVAGDYPRVVIMVEKYPDDSPWDFHSRSSRQAEISKKTWEEYILYKEQTCRTDTSDSSTAASDYFNWEEMTFHRNLRLKLLPSSLSSEQIGLTDAMMLSKIDGRLLAPEAQSLCRMGMQDDTEQIQVAEKDKFEDTLISRIFFVPNPDEEETDENYPDEMMADK</sequence>
<evidence type="ECO:0000313" key="1">
    <source>
        <dbReference type="Proteomes" id="UP000887569"/>
    </source>
</evidence>
<dbReference type="AlphaFoldDB" id="A0A915BI24"/>
<protein>
    <submittedName>
        <fullName evidence="2">Uncharacterized protein</fullName>
    </submittedName>
</protein>
<reference evidence="2" key="1">
    <citation type="submission" date="2022-11" db="UniProtKB">
        <authorList>
            <consortium name="WormBaseParasite"/>
        </authorList>
    </citation>
    <scope>IDENTIFICATION</scope>
</reference>
<evidence type="ECO:0000313" key="2">
    <source>
        <dbReference type="WBParaSite" id="PgR040_g060_t01"/>
    </source>
</evidence>